<feature type="transmembrane region" description="Helical" evidence="1">
    <location>
        <begin position="21"/>
        <end position="42"/>
    </location>
</feature>
<gene>
    <name evidence="2" type="ORF">GCM10009850_052230</name>
</gene>
<keyword evidence="1" id="KW-0472">Membrane</keyword>
<dbReference type="RefSeq" id="WP_344479572.1">
    <property type="nucleotide sequence ID" value="NZ_BAAAQX010000013.1"/>
</dbReference>
<evidence type="ECO:0000313" key="3">
    <source>
        <dbReference type="Proteomes" id="UP001499843"/>
    </source>
</evidence>
<evidence type="ECO:0008006" key="4">
    <source>
        <dbReference type="Google" id="ProtNLM"/>
    </source>
</evidence>
<organism evidence="2 3">
    <name type="scientific">Nonomuraea monospora</name>
    <dbReference type="NCBI Taxonomy" id="568818"/>
    <lineage>
        <taxon>Bacteria</taxon>
        <taxon>Bacillati</taxon>
        <taxon>Actinomycetota</taxon>
        <taxon>Actinomycetes</taxon>
        <taxon>Streptosporangiales</taxon>
        <taxon>Streptosporangiaceae</taxon>
        <taxon>Nonomuraea</taxon>
    </lineage>
</organism>
<keyword evidence="1" id="KW-1133">Transmembrane helix</keyword>
<evidence type="ECO:0000256" key="1">
    <source>
        <dbReference type="SAM" id="Phobius"/>
    </source>
</evidence>
<evidence type="ECO:0000313" key="2">
    <source>
        <dbReference type="EMBL" id="GAA2209764.1"/>
    </source>
</evidence>
<comment type="caution">
    <text evidence="2">The sequence shown here is derived from an EMBL/GenBank/DDBJ whole genome shotgun (WGS) entry which is preliminary data.</text>
</comment>
<feature type="transmembrane region" description="Helical" evidence="1">
    <location>
        <begin position="54"/>
        <end position="71"/>
    </location>
</feature>
<feature type="transmembrane region" description="Helical" evidence="1">
    <location>
        <begin position="78"/>
        <end position="95"/>
    </location>
</feature>
<proteinExistence type="predicted"/>
<keyword evidence="3" id="KW-1185">Reference proteome</keyword>
<dbReference type="Proteomes" id="UP001499843">
    <property type="component" value="Unassembled WGS sequence"/>
</dbReference>
<keyword evidence="1" id="KW-0812">Transmembrane</keyword>
<dbReference type="EMBL" id="BAAAQX010000013">
    <property type="protein sequence ID" value="GAA2209764.1"/>
    <property type="molecule type" value="Genomic_DNA"/>
</dbReference>
<feature type="transmembrane region" description="Helical" evidence="1">
    <location>
        <begin position="117"/>
        <end position="141"/>
    </location>
</feature>
<reference evidence="3" key="1">
    <citation type="journal article" date="2019" name="Int. J. Syst. Evol. Microbiol.">
        <title>The Global Catalogue of Microorganisms (GCM) 10K type strain sequencing project: providing services to taxonomists for standard genome sequencing and annotation.</title>
        <authorList>
            <consortium name="The Broad Institute Genomics Platform"/>
            <consortium name="The Broad Institute Genome Sequencing Center for Infectious Disease"/>
            <person name="Wu L."/>
            <person name="Ma J."/>
        </authorList>
    </citation>
    <scope>NUCLEOTIDE SEQUENCE [LARGE SCALE GENOMIC DNA]</scope>
    <source>
        <strain evidence="3">JCM 16114</strain>
    </source>
</reference>
<sequence>MSTSVMRTETAPPVVHTAAMLWLSAVAFGAFEAVLMIGSLLYEGTPVLGLLPQAGFRLAVFAGAVFLALKLRGGADWARWALAGTLGVFGTLSLVKEPIEWLVAGGSITEAMAGADAMAWVFAASRVLHVLAVLGAVTLMFQPRANAYFRSA</sequence>
<name>A0ABP5PDS5_9ACTN</name>
<protein>
    <recommendedName>
        <fullName evidence="4">DUF4149 domain-containing protein</fullName>
    </recommendedName>
</protein>
<accession>A0ABP5PDS5</accession>